<dbReference type="InterPro" id="IPR011711">
    <property type="entry name" value="GntR_C"/>
</dbReference>
<dbReference type="Gene3D" id="1.20.120.530">
    <property type="entry name" value="GntR ligand-binding domain-like"/>
    <property type="match status" value="1"/>
</dbReference>
<sequence length="131" mass="14299">MIEAREALEASAARRIVRDSRTAAVLPDLDRQLAEMRAHVASGDVRRFVAADDAFHAAVVDHAGNALVADFYARLRDHQQRLRHHLLAVRAGDLAGSLDDHERLRSALGASDDVAYAAVLGEHVARYRGAL</sequence>
<dbReference type="SUPFAM" id="SSF48008">
    <property type="entry name" value="GntR ligand-binding domain-like"/>
    <property type="match status" value="1"/>
</dbReference>
<evidence type="ECO:0000256" key="2">
    <source>
        <dbReference type="ARBA" id="ARBA00023125"/>
    </source>
</evidence>
<organism evidence="5 6">
    <name type="scientific">Paraoerskovia sediminicola</name>
    <dbReference type="NCBI Taxonomy" id="1138587"/>
    <lineage>
        <taxon>Bacteria</taxon>
        <taxon>Bacillati</taxon>
        <taxon>Actinomycetota</taxon>
        <taxon>Actinomycetes</taxon>
        <taxon>Micrococcales</taxon>
        <taxon>Cellulomonadaceae</taxon>
        <taxon>Paraoerskovia</taxon>
    </lineage>
</organism>
<keyword evidence="3" id="KW-0804">Transcription</keyword>
<dbReference type="PANTHER" id="PTHR43537:SF5">
    <property type="entry name" value="UXU OPERON TRANSCRIPTIONAL REGULATOR"/>
    <property type="match status" value="1"/>
</dbReference>
<evidence type="ECO:0000313" key="6">
    <source>
        <dbReference type="Proteomes" id="UP001321475"/>
    </source>
</evidence>
<feature type="domain" description="GntR C-terminal" evidence="4">
    <location>
        <begin position="1"/>
        <end position="126"/>
    </location>
</feature>
<keyword evidence="6" id="KW-1185">Reference proteome</keyword>
<dbReference type="PANTHER" id="PTHR43537">
    <property type="entry name" value="TRANSCRIPTIONAL REGULATOR, GNTR FAMILY"/>
    <property type="match status" value="1"/>
</dbReference>
<evidence type="ECO:0000259" key="4">
    <source>
        <dbReference type="SMART" id="SM00895"/>
    </source>
</evidence>
<keyword evidence="2" id="KW-0238">DNA-binding</keyword>
<reference evidence="6" key="1">
    <citation type="journal article" date="2019" name="Int. J. Syst. Evol. Microbiol.">
        <title>The Global Catalogue of Microorganisms (GCM) 10K type strain sequencing project: providing services to taxonomists for standard genome sequencing and annotation.</title>
        <authorList>
            <consortium name="The Broad Institute Genomics Platform"/>
            <consortium name="The Broad Institute Genome Sequencing Center for Infectious Disease"/>
            <person name="Wu L."/>
            <person name="Ma J."/>
        </authorList>
    </citation>
    <scope>NUCLEOTIDE SEQUENCE [LARGE SCALE GENOMIC DNA]</scope>
    <source>
        <strain evidence="6">NBRC 108565</strain>
    </source>
</reference>
<dbReference type="EMBL" id="AP027729">
    <property type="protein sequence ID" value="BDZ41817.1"/>
    <property type="molecule type" value="Genomic_DNA"/>
</dbReference>
<dbReference type="SMART" id="SM00895">
    <property type="entry name" value="FCD"/>
    <property type="match status" value="1"/>
</dbReference>
<evidence type="ECO:0000313" key="5">
    <source>
        <dbReference type="EMBL" id="BDZ41817.1"/>
    </source>
</evidence>
<accession>A0ABM8G175</accession>
<dbReference type="InterPro" id="IPR008920">
    <property type="entry name" value="TF_FadR/GntR_C"/>
</dbReference>
<evidence type="ECO:0000256" key="1">
    <source>
        <dbReference type="ARBA" id="ARBA00023015"/>
    </source>
</evidence>
<gene>
    <name evidence="5" type="ORF">GCM10025865_11160</name>
</gene>
<name>A0ABM8G175_9CELL</name>
<proteinExistence type="predicted"/>
<keyword evidence="1" id="KW-0805">Transcription regulation</keyword>
<dbReference type="Proteomes" id="UP001321475">
    <property type="component" value="Chromosome"/>
</dbReference>
<dbReference type="Pfam" id="PF07729">
    <property type="entry name" value="FCD"/>
    <property type="match status" value="1"/>
</dbReference>
<evidence type="ECO:0000256" key="3">
    <source>
        <dbReference type="ARBA" id="ARBA00023163"/>
    </source>
</evidence>
<protein>
    <recommendedName>
        <fullName evidence="4">GntR C-terminal domain-containing protein</fullName>
    </recommendedName>
</protein>